<keyword evidence="2" id="KW-1185">Reference proteome</keyword>
<feature type="non-terminal residue" evidence="1">
    <location>
        <position position="279"/>
    </location>
</feature>
<evidence type="ECO:0000313" key="1">
    <source>
        <dbReference type="EMBL" id="KAJ1675286.1"/>
    </source>
</evidence>
<reference evidence="1" key="1">
    <citation type="submission" date="2022-06" db="EMBL/GenBank/DDBJ databases">
        <title>Phylogenomic reconstructions and comparative analyses of Kickxellomycotina fungi.</title>
        <authorList>
            <person name="Reynolds N.K."/>
            <person name="Stajich J.E."/>
            <person name="Barry K."/>
            <person name="Grigoriev I.V."/>
            <person name="Crous P."/>
            <person name="Smith M.E."/>
        </authorList>
    </citation>
    <scope>NUCLEOTIDE SEQUENCE</scope>
    <source>
        <strain evidence="1">RSA 2271</strain>
    </source>
</reference>
<evidence type="ECO:0000313" key="2">
    <source>
        <dbReference type="Proteomes" id="UP001145114"/>
    </source>
</evidence>
<name>A0ACC1HI16_9FUNG</name>
<proteinExistence type="predicted"/>
<comment type="caution">
    <text evidence="1">The sequence shown here is derived from an EMBL/GenBank/DDBJ whole genome shotgun (WGS) entry which is preliminary data.</text>
</comment>
<organism evidence="1 2">
    <name type="scientific">Spiromyces aspiralis</name>
    <dbReference type="NCBI Taxonomy" id="68401"/>
    <lineage>
        <taxon>Eukaryota</taxon>
        <taxon>Fungi</taxon>
        <taxon>Fungi incertae sedis</taxon>
        <taxon>Zoopagomycota</taxon>
        <taxon>Kickxellomycotina</taxon>
        <taxon>Kickxellomycetes</taxon>
        <taxon>Kickxellales</taxon>
        <taxon>Kickxellaceae</taxon>
        <taxon>Spiromyces</taxon>
    </lineage>
</organism>
<accession>A0ACC1HI16</accession>
<dbReference type="Proteomes" id="UP001145114">
    <property type="component" value="Unassembled WGS sequence"/>
</dbReference>
<dbReference type="EMBL" id="JAMZIH010005379">
    <property type="protein sequence ID" value="KAJ1675286.1"/>
    <property type="molecule type" value="Genomic_DNA"/>
</dbReference>
<protein>
    <submittedName>
        <fullName evidence="1">Uncharacterized protein</fullName>
    </submittedName>
</protein>
<sequence>MPIADLRIGIEPSTRIDDFDAYVVEQAARGCDFVVAPVYDCPALPAKIQGQEKPARPLRVSDARVKTPRHGHHKLWSRWHSEPVKCVLLPTTLFVPNEKQYPVLRRDDQQWCKKWMEYNVTITVREIADKLPSHLELIDYVKYVRYLSRSLPQGTNEERAASEYWDIIQTPLQPLMSNLDSSTYEVFEQDSCKYIQYEEKLQYVHIVAVSVVMVFGAGRGPLVNRSINASRRAGVDIKLYALEKNPNLFVTLELHNVTIWDNKVELVYADMRKWEPVEK</sequence>
<gene>
    <name evidence="1" type="ORF">EV182_001558</name>
</gene>